<proteinExistence type="predicted"/>
<protein>
    <submittedName>
        <fullName evidence="2">Uncharacterized protein</fullName>
    </submittedName>
</protein>
<dbReference type="Proteomes" id="UP000752696">
    <property type="component" value="Unassembled WGS sequence"/>
</dbReference>
<sequence>MPNCQNAYSLGSRKSPWKPFRIRGGWKSVALVWLWRRRDNARAGQKDGKESTMRRILRRMGKQLDSGREVKGQNEANRGARRSRETGFPRRKNGATGLYWIAEARDERERRRSSLGHRREKLQEFLLELPAFRVEKEIPSFPEIR</sequence>
<dbReference type="EMBL" id="CAJDYZ010012352">
    <property type="protein sequence ID" value="CAD1480620.1"/>
    <property type="molecule type" value="Genomic_DNA"/>
</dbReference>
<dbReference type="AlphaFoldDB" id="A0A6V7HIM9"/>
<keyword evidence="3" id="KW-1185">Reference proteome</keyword>
<evidence type="ECO:0000313" key="3">
    <source>
        <dbReference type="Proteomes" id="UP000752696"/>
    </source>
</evidence>
<accession>A0A6V7HIM9</accession>
<name>A0A6V7HIM9_9HYME</name>
<gene>
    <name evidence="2" type="ORF">MHI_LOCUS954571</name>
</gene>
<reference evidence="2" key="1">
    <citation type="submission" date="2020-07" db="EMBL/GenBank/DDBJ databases">
        <authorList>
            <person name="Nazaruddin N."/>
        </authorList>
    </citation>
    <scope>NUCLEOTIDE SEQUENCE</scope>
</reference>
<evidence type="ECO:0000313" key="2">
    <source>
        <dbReference type="EMBL" id="CAD1480620.1"/>
    </source>
</evidence>
<feature type="region of interest" description="Disordered" evidence="1">
    <location>
        <begin position="60"/>
        <end position="92"/>
    </location>
</feature>
<evidence type="ECO:0000256" key="1">
    <source>
        <dbReference type="SAM" id="MobiDB-lite"/>
    </source>
</evidence>
<comment type="caution">
    <text evidence="2">The sequence shown here is derived from an EMBL/GenBank/DDBJ whole genome shotgun (WGS) entry which is preliminary data.</text>
</comment>
<organism evidence="2 3">
    <name type="scientific">Heterotrigona itama</name>
    <dbReference type="NCBI Taxonomy" id="395501"/>
    <lineage>
        <taxon>Eukaryota</taxon>
        <taxon>Metazoa</taxon>
        <taxon>Ecdysozoa</taxon>
        <taxon>Arthropoda</taxon>
        <taxon>Hexapoda</taxon>
        <taxon>Insecta</taxon>
        <taxon>Pterygota</taxon>
        <taxon>Neoptera</taxon>
        <taxon>Endopterygota</taxon>
        <taxon>Hymenoptera</taxon>
        <taxon>Apocrita</taxon>
        <taxon>Aculeata</taxon>
        <taxon>Apoidea</taxon>
        <taxon>Anthophila</taxon>
        <taxon>Apidae</taxon>
        <taxon>Heterotrigona</taxon>
    </lineage>
</organism>